<keyword evidence="2" id="KW-1185">Reference proteome</keyword>
<accession>A0AA35YMD1</accession>
<dbReference type="EMBL" id="OX465079">
    <property type="protein sequence ID" value="CAI9276711.1"/>
    <property type="molecule type" value="Genomic_DNA"/>
</dbReference>
<organism evidence="1 2">
    <name type="scientific">Lactuca saligna</name>
    <name type="common">Willowleaf lettuce</name>
    <dbReference type="NCBI Taxonomy" id="75948"/>
    <lineage>
        <taxon>Eukaryota</taxon>
        <taxon>Viridiplantae</taxon>
        <taxon>Streptophyta</taxon>
        <taxon>Embryophyta</taxon>
        <taxon>Tracheophyta</taxon>
        <taxon>Spermatophyta</taxon>
        <taxon>Magnoliopsida</taxon>
        <taxon>eudicotyledons</taxon>
        <taxon>Gunneridae</taxon>
        <taxon>Pentapetalae</taxon>
        <taxon>asterids</taxon>
        <taxon>campanulids</taxon>
        <taxon>Asterales</taxon>
        <taxon>Asteraceae</taxon>
        <taxon>Cichorioideae</taxon>
        <taxon>Cichorieae</taxon>
        <taxon>Lactucinae</taxon>
        <taxon>Lactuca</taxon>
    </lineage>
</organism>
<gene>
    <name evidence="1" type="ORF">LSALG_LOCUS16679</name>
</gene>
<dbReference type="Proteomes" id="UP001177003">
    <property type="component" value="Chromosome 3"/>
</dbReference>
<reference evidence="1" key="1">
    <citation type="submission" date="2023-04" db="EMBL/GenBank/DDBJ databases">
        <authorList>
            <person name="Vijverberg K."/>
            <person name="Xiong W."/>
            <person name="Schranz E."/>
        </authorList>
    </citation>
    <scope>NUCLEOTIDE SEQUENCE</scope>
</reference>
<name>A0AA35YMD1_LACSI</name>
<proteinExistence type="predicted"/>
<sequence>MLIGEVYECFIWEVESYMWRDIGFDKDTWNNVSEAEMVGMFQYLSRWFDFGAITNDRIAPTYWVKLNNWICAWYRGHKNIAKNHLTCFVGDVEAAKAQAPTGMDMQH</sequence>
<protein>
    <submittedName>
        <fullName evidence="1">Uncharacterized protein</fullName>
    </submittedName>
</protein>
<evidence type="ECO:0000313" key="2">
    <source>
        <dbReference type="Proteomes" id="UP001177003"/>
    </source>
</evidence>
<dbReference type="AlphaFoldDB" id="A0AA35YMD1"/>
<evidence type="ECO:0000313" key="1">
    <source>
        <dbReference type="EMBL" id="CAI9276711.1"/>
    </source>
</evidence>